<evidence type="ECO:0000313" key="8">
    <source>
        <dbReference type="EMBL" id="CAB4843558.1"/>
    </source>
</evidence>
<name>A0A6J6MTH1_9ZZZZ</name>
<dbReference type="InterPro" id="IPR019921">
    <property type="entry name" value="Lucif-like_OxRdtase_Rv2161c"/>
</dbReference>
<dbReference type="PANTHER" id="PTHR42847:SF4">
    <property type="entry name" value="ALKANESULFONATE MONOOXYGENASE-RELATED"/>
    <property type="match status" value="1"/>
</dbReference>
<proteinExistence type="predicted"/>
<accession>A0A6J6MTH1</accession>
<dbReference type="EMBL" id="CAFBRC010000031">
    <property type="protein sequence ID" value="CAB5074590.1"/>
    <property type="molecule type" value="Genomic_DNA"/>
</dbReference>
<evidence type="ECO:0000256" key="1">
    <source>
        <dbReference type="ARBA" id="ARBA00022630"/>
    </source>
</evidence>
<keyword evidence="1" id="KW-0285">Flavoprotein</keyword>
<dbReference type="PANTHER" id="PTHR42847">
    <property type="entry name" value="ALKANESULFONATE MONOOXYGENASE"/>
    <property type="match status" value="1"/>
</dbReference>
<dbReference type="NCBIfam" id="TIGR03619">
    <property type="entry name" value="F420_Rv2161c"/>
    <property type="match status" value="1"/>
</dbReference>
<gene>
    <name evidence="6" type="ORF">UFOPK2342_00811</name>
    <name evidence="7" type="ORF">UFOPK2423_01071</name>
    <name evidence="8" type="ORF">UFOPK3266_00913</name>
    <name evidence="9" type="ORF">UFOPK4367_00617</name>
</gene>
<organism evidence="6">
    <name type="scientific">freshwater metagenome</name>
    <dbReference type="NCBI Taxonomy" id="449393"/>
    <lineage>
        <taxon>unclassified sequences</taxon>
        <taxon>metagenomes</taxon>
        <taxon>ecological metagenomes</taxon>
    </lineage>
</organism>
<evidence type="ECO:0000256" key="3">
    <source>
        <dbReference type="ARBA" id="ARBA00023002"/>
    </source>
</evidence>
<dbReference type="GO" id="GO:0008726">
    <property type="term" value="F:alkanesulfonate monooxygenase activity"/>
    <property type="evidence" value="ECO:0007669"/>
    <property type="project" value="TreeGrafter"/>
</dbReference>
<keyword evidence="2" id="KW-0288">FMN</keyword>
<evidence type="ECO:0000313" key="6">
    <source>
        <dbReference type="EMBL" id="CAB4676408.1"/>
    </source>
</evidence>
<dbReference type="EMBL" id="CAFBAA010000020">
    <property type="protein sequence ID" value="CAB4843558.1"/>
    <property type="molecule type" value="Genomic_DNA"/>
</dbReference>
<evidence type="ECO:0000313" key="9">
    <source>
        <dbReference type="EMBL" id="CAB5074590.1"/>
    </source>
</evidence>
<feature type="domain" description="Luciferase-like" evidence="5">
    <location>
        <begin position="19"/>
        <end position="247"/>
    </location>
</feature>
<dbReference type="AlphaFoldDB" id="A0A6J6MTH1"/>
<dbReference type="InterPro" id="IPR036661">
    <property type="entry name" value="Luciferase-like_sf"/>
</dbReference>
<evidence type="ECO:0000256" key="4">
    <source>
        <dbReference type="ARBA" id="ARBA00023033"/>
    </source>
</evidence>
<keyword evidence="3" id="KW-0560">Oxidoreductase</keyword>
<dbReference type="InterPro" id="IPR011251">
    <property type="entry name" value="Luciferase-like_dom"/>
</dbReference>
<protein>
    <submittedName>
        <fullName evidence="6">Unannotated protein</fullName>
    </submittedName>
</protein>
<dbReference type="Gene3D" id="3.20.20.30">
    <property type="entry name" value="Luciferase-like domain"/>
    <property type="match status" value="1"/>
</dbReference>
<evidence type="ECO:0000259" key="5">
    <source>
        <dbReference type="Pfam" id="PF00296"/>
    </source>
</evidence>
<dbReference type="EMBL" id="CAEZXB010000012">
    <property type="protein sequence ID" value="CAB4676408.1"/>
    <property type="molecule type" value="Genomic_DNA"/>
</dbReference>
<dbReference type="EMBL" id="CAEZXN010000023">
    <property type="protein sequence ID" value="CAB4699114.1"/>
    <property type="molecule type" value="Genomic_DNA"/>
</dbReference>
<dbReference type="SUPFAM" id="SSF51679">
    <property type="entry name" value="Bacterial luciferase-like"/>
    <property type="match status" value="1"/>
</dbReference>
<dbReference type="Pfam" id="PF00296">
    <property type="entry name" value="Bac_luciferase"/>
    <property type="match status" value="1"/>
</dbReference>
<evidence type="ECO:0000313" key="7">
    <source>
        <dbReference type="EMBL" id="CAB4699114.1"/>
    </source>
</evidence>
<dbReference type="InterPro" id="IPR050172">
    <property type="entry name" value="SsuD_RutA_monooxygenase"/>
</dbReference>
<dbReference type="GO" id="GO:0046306">
    <property type="term" value="P:alkanesulfonate catabolic process"/>
    <property type="evidence" value="ECO:0007669"/>
    <property type="project" value="TreeGrafter"/>
</dbReference>
<sequence>MSKVRWVLVLSENWTIVDPNDMKALVRIAQEAEGAGIDAVMLSEHIVLGRSAGSNGVMANPREYAYPGNQPPDMSWPNSIVLLSAIAAVTEKLRLVGGAIIAPLRHPLLLAKEIATLDRLSEGRFVMLPTVSWHEDEYAALGIPFNRRGAILDEQLEVLAKCWQPGPVTHHGEFFNFEDVWVEPRPQRFDGPRLWFGGQDMHAPLLRRLVKYGHGFNPLGVPSSADMDALQSGLKEAGRLLSDIELVGGINGKFETPDSLLDLDQVLEPLPAKVAAGFETICFKPSMYIDDAKQMGAFCRSLIKKSDALLS</sequence>
<evidence type="ECO:0000256" key="2">
    <source>
        <dbReference type="ARBA" id="ARBA00022643"/>
    </source>
</evidence>
<keyword evidence="4" id="KW-0503">Monooxygenase</keyword>
<reference evidence="6" key="1">
    <citation type="submission" date="2020-05" db="EMBL/GenBank/DDBJ databases">
        <authorList>
            <person name="Chiriac C."/>
            <person name="Salcher M."/>
            <person name="Ghai R."/>
            <person name="Kavagutti S V."/>
        </authorList>
    </citation>
    <scope>NUCLEOTIDE SEQUENCE</scope>
</reference>